<feature type="domain" description="N-acetyltransferase" evidence="3">
    <location>
        <begin position="10"/>
        <end position="215"/>
    </location>
</feature>
<dbReference type="Proteomes" id="UP000236379">
    <property type="component" value="Unassembled WGS sequence"/>
</dbReference>
<evidence type="ECO:0000256" key="1">
    <source>
        <dbReference type="ARBA" id="ARBA00022679"/>
    </source>
</evidence>
<evidence type="ECO:0000259" key="3">
    <source>
        <dbReference type="PROSITE" id="PS51186"/>
    </source>
</evidence>
<dbReference type="OrthoDB" id="66159at2"/>
<organism evidence="4 5">
    <name type="scientific">Deinococcus koreensis</name>
    <dbReference type="NCBI Taxonomy" id="2054903"/>
    <lineage>
        <taxon>Bacteria</taxon>
        <taxon>Thermotogati</taxon>
        <taxon>Deinococcota</taxon>
        <taxon>Deinococci</taxon>
        <taxon>Deinococcales</taxon>
        <taxon>Deinococcaceae</taxon>
        <taxon>Deinococcus</taxon>
    </lineage>
</organism>
<evidence type="ECO:0000256" key="2">
    <source>
        <dbReference type="ARBA" id="ARBA00023315"/>
    </source>
</evidence>
<gene>
    <name evidence="4" type="ORF">CVO96_05250</name>
</gene>
<comment type="caution">
    <text evidence="4">The sequence shown here is derived from an EMBL/GenBank/DDBJ whole genome shotgun (WGS) entry which is preliminary data.</text>
</comment>
<dbReference type="AlphaFoldDB" id="A0A2K3UWE2"/>
<reference evidence="4 5" key="1">
    <citation type="submission" date="2018-01" db="EMBL/GenBank/DDBJ databases">
        <title>Deinococcus koreensis sp. nov., a radiation-resistant bacterium isolated from river water.</title>
        <authorList>
            <person name="Choi A."/>
        </authorList>
    </citation>
    <scope>NUCLEOTIDE SEQUENCE [LARGE SCALE GENOMIC DNA]</scope>
    <source>
        <strain evidence="4 5">SJW1-2</strain>
    </source>
</reference>
<evidence type="ECO:0000313" key="4">
    <source>
        <dbReference type="EMBL" id="PNY80853.1"/>
    </source>
</evidence>
<dbReference type="GO" id="GO:0016747">
    <property type="term" value="F:acyltransferase activity, transferring groups other than amino-acyl groups"/>
    <property type="evidence" value="ECO:0007669"/>
    <property type="project" value="InterPro"/>
</dbReference>
<dbReference type="PANTHER" id="PTHR43877">
    <property type="entry name" value="AMINOALKYLPHOSPHONATE N-ACETYLTRANSFERASE-RELATED-RELATED"/>
    <property type="match status" value="1"/>
</dbReference>
<dbReference type="EMBL" id="PPPD01000001">
    <property type="protein sequence ID" value="PNY80853.1"/>
    <property type="molecule type" value="Genomic_DNA"/>
</dbReference>
<accession>A0A2K3UWE2</accession>
<dbReference type="PROSITE" id="PS51186">
    <property type="entry name" value="GNAT"/>
    <property type="match status" value="1"/>
</dbReference>
<dbReference type="Gene3D" id="3.40.630.30">
    <property type="match status" value="1"/>
</dbReference>
<name>A0A2K3UWE2_9DEIO</name>
<dbReference type="InterPro" id="IPR016181">
    <property type="entry name" value="Acyl_CoA_acyltransferase"/>
</dbReference>
<dbReference type="Pfam" id="PF00583">
    <property type="entry name" value="Acetyltransf_1"/>
    <property type="match status" value="1"/>
</dbReference>
<sequence>MSRPASLQSNVIRPTRPSDEEVVGRIAYQTGFFGDSAARYFPDSELFAALWAGPYFQGAGAGCYVAEAGGEVLGYVLGAPEHERYQAALRRVVARRLSSSWPTRRTLLSLRYLLRVARFPSPHASWAAFPAHLHLNLLPAARGLGLGRRLLEAHLAALQGLGVGGVQLSTTAENRAALGLYRTLGFEVVASRRTPLWTPWLRHEAEHLAMARRLDGGPIPAQG</sequence>
<dbReference type="SUPFAM" id="SSF55729">
    <property type="entry name" value="Acyl-CoA N-acyltransferases (Nat)"/>
    <property type="match status" value="1"/>
</dbReference>
<keyword evidence="2" id="KW-0012">Acyltransferase</keyword>
<keyword evidence="5" id="KW-1185">Reference proteome</keyword>
<dbReference type="InterPro" id="IPR000182">
    <property type="entry name" value="GNAT_dom"/>
</dbReference>
<dbReference type="InterPro" id="IPR050832">
    <property type="entry name" value="Bact_Acetyltransf"/>
</dbReference>
<keyword evidence="1 4" id="KW-0808">Transferase</keyword>
<proteinExistence type="predicted"/>
<evidence type="ECO:0000313" key="5">
    <source>
        <dbReference type="Proteomes" id="UP000236379"/>
    </source>
</evidence>
<protein>
    <submittedName>
        <fullName evidence="4">GNAT family N-acetyltransferase</fullName>
    </submittedName>
</protein>